<dbReference type="Pfam" id="PF05975">
    <property type="entry name" value="EcsB"/>
    <property type="match status" value="1"/>
</dbReference>
<dbReference type="Proteomes" id="UP000286907">
    <property type="component" value="Chromosome"/>
</dbReference>
<evidence type="ECO:0000313" key="2">
    <source>
        <dbReference type="EMBL" id="QAS69136.1"/>
    </source>
</evidence>
<dbReference type="EMBL" id="CP029684">
    <property type="protein sequence ID" value="QAS69136.1"/>
    <property type="molecule type" value="Genomic_DNA"/>
</dbReference>
<reference evidence="2 3" key="1">
    <citation type="journal article" date="2019" name="Syst. Appl. Microbiol.">
        <title>Oenococcus sicerae sp. nov., isolated from French cider.</title>
        <authorList>
            <person name="Cousin F.J."/>
            <person name="Le Guellec R."/>
            <person name="Chagnot C."/>
            <person name="Goux D."/>
            <person name="Dalmasso M."/>
            <person name="Laplace J.M."/>
            <person name="Cretenet M."/>
        </authorList>
    </citation>
    <scope>NUCLEOTIDE SEQUENCE [LARGE SCALE GENOMIC DNA]</scope>
    <source>
        <strain evidence="2 3">UCMA 15228</strain>
    </source>
</reference>
<keyword evidence="3" id="KW-1185">Reference proteome</keyword>
<organism evidence="2 3">
    <name type="scientific">Oenococcus sicerae</name>
    <dbReference type="NCBI Taxonomy" id="2203724"/>
    <lineage>
        <taxon>Bacteria</taxon>
        <taxon>Bacillati</taxon>
        <taxon>Bacillota</taxon>
        <taxon>Bacilli</taxon>
        <taxon>Lactobacillales</taxon>
        <taxon>Lactobacillaceae</taxon>
        <taxon>Oenococcus</taxon>
    </lineage>
</organism>
<feature type="transmembrane region" description="Helical" evidence="1">
    <location>
        <begin position="295"/>
        <end position="315"/>
    </location>
</feature>
<accession>A0ABX5QK59</accession>
<proteinExistence type="predicted"/>
<gene>
    <name evidence="2" type="ORF">DLJ48_00645</name>
</gene>
<evidence type="ECO:0000256" key="1">
    <source>
        <dbReference type="SAM" id="Phobius"/>
    </source>
</evidence>
<keyword evidence="1" id="KW-0472">Membrane</keyword>
<feature type="transmembrane region" description="Helical" evidence="1">
    <location>
        <begin position="129"/>
        <end position="148"/>
    </location>
</feature>
<keyword evidence="1" id="KW-1133">Transmembrane helix</keyword>
<evidence type="ECO:0000313" key="3">
    <source>
        <dbReference type="Proteomes" id="UP000286907"/>
    </source>
</evidence>
<protein>
    <submittedName>
        <fullName evidence="2">ABC transporter permease</fullName>
    </submittedName>
</protein>
<feature type="transmembrane region" description="Helical" evidence="1">
    <location>
        <begin position="321"/>
        <end position="340"/>
    </location>
</feature>
<feature type="transmembrane region" description="Helical" evidence="1">
    <location>
        <begin position="227"/>
        <end position="245"/>
    </location>
</feature>
<keyword evidence="1" id="KW-0812">Transmembrane</keyword>
<feature type="transmembrane region" description="Helical" evidence="1">
    <location>
        <begin position="53"/>
        <end position="71"/>
    </location>
</feature>
<name>A0ABX5QK59_9LACO</name>
<dbReference type="RefSeq" id="WP_128684983.1">
    <property type="nucleotide sequence ID" value="NZ_CP029684.2"/>
</dbReference>
<feature type="transmembrane region" description="Helical" evidence="1">
    <location>
        <begin position="20"/>
        <end position="41"/>
    </location>
</feature>
<sequence length="352" mass="41666">MNDVFQHRRQISFRRNFRYLSRAFNDQFIGFLFIAVTLLGYEYIHSLSTVKNGYWLILPLLIISVFGLFFGDLTTYLQTADQVFLIANFPDLERQLKYSLFRSLLFSFAIQTMLNIILLPMMLKVSGWWFAFCYYLFSLFVKLLLLILKYNKMVQKQKINWPYAINLELRRVNRINLFFNFFTDVKEIKHDNRPTRIWDFVLNKLQRYNKSYHWILFTRYFFRSRQFMLTMIATTILGMLLTASLPSLVAATIAAIFILFAIAYQLKPIFSHYAQHRIARIYPQDSEKQLADFQLLATKIFSPIVLLLLICLLFGHQSTAVSISFLIIGLAAWLIVKGYLPRLVGFKYEIKK</sequence>
<feature type="transmembrane region" description="Helical" evidence="1">
    <location>
        <begin position="104"/>
        <end position="123"/>
    </location>
</feature>
<dbReference type="InterPro" id="IPR010288">
    <property type="entry name" value="EcsB_ABC"/>
</dbReference>